<evidence type="ECO:0000313" key="4">
    <source>
        <dbReference type="Proteomes" id="UP000694620"/>
    </source>
</evidence>
<protein>
    <submittedName>
        <fullName evidence="3">BICRA like chromatin remodeling complex associated protein</fullName>
    </submittedName>
</protein>
<dbReference type="InterPro" id="IPR052438">
    <property type="entry name" value="Chromatin_remod/trans_coact"/>
</dbReference>
<gene>
    <name evidence="3" type="primary">BICRAL</name>
    <name evidence="3" type="synonym">bicral</name>
</gene>
<evidence type="ECO:0000259" key="2">
    <source>
        <dbReference type="Pfam" id="PF15249"/>
    </source>
</evidence>
<dbReference type="GeneTree" id="ENSGT00940000159766"/>
<dbReference type="Proteomes" id="UP000694620">
    <property type="component" value="Chromosome 15"/>
</dbReference>
<evidence type="ECO:0000313" key="3">
    <source>
        <dbReference type="Ensembl" id="ENSECRP00000021202.1"/>
    </source>
</evidence>
<reference evidence="3" key="2">
    <citation type="submission" date="2025-08" db="UniProtKB">
        <authorList>
            <consortium name="Ensembl"/>
        </authorList>
    </citation>
    <scope>IDENTIFICATION</scope>
</reference>
<name>A0A8C4SUI7_ERPCA</name>
<dbReference type="PANTHER" id="PTHR15572">
    <property type="entry name" value="GLIOMA TUMOR SUPPRESSOR CANDIDATE REGION GENE 1"/>
    <property type="match status" value="1"/>
</dbReference>
<evidence type="ECO:0000256" key="1">
    <source>
        <dbReference type="SAM" id="MobiDB-lite"/>
    </source>
</evidence>
<dbReference type="AlphaFoldDB" id="A0A8C4SUI7"/>
<dbReference type="PANTHER" id="PTHR15572:SF2">
    <property type="entry name" value="BRD4-INTERACTING CHROMATIN-REMODELING COMPLEX-ASSOCIATED PROTEIN-LIKE"/>
    <property type="match status" value="1"/>
</dbReference>
<feature type="compositionally biased region" description="Polar residues" evidence="1">
    <location>
        <begin position="539"/>
        <end position="553"/>
    </location>
</feature>
<feature type="region of interest" description="Disordered" evidence="1">
    <location>
        <begin position="499"/>
        <end position="532"/>
    </location>
</feature>
<sequence>MTVVMEDEDDRRLLDIIGDVQALNAYLHGTSRKAIDEEDLDRTTFSSASSLFASTTSTTLKDVTKHLGSPGVEGLPLSNSLHFLEEDGSSPGTETELGEEQPFDILQKSLQEANITEQTLAQEAFLESSSGLSPGHLFATQVANDTSNLGNMGLSQFPPFSGVQSHNNNPSGPIQLLGSFNTQPSVMTINHLDRSQILLKHGQSSSPNVGSGLFVQRQANSANLGSGNIFNNSLSGHMSLPFKGCEMQTALPLQNIIIQRTPSQPLGNQKGPINIQPKPMVDGRHAVYSVNSVGVQQQSNPFVPVSSSQMDQQQMTVSIINQPGMSKIVHPGGIASSIHQHPSCLPHNQFLLPTSRPITSSNANQGMQTLNGQAGQSQAIVNSSEPSAQVASNTPYSESIFPQHGTPVQLIAGQNLMSPRGQFIVHQQVSPAVVHLAAPQPDMSKVRANVPLGTIHGMQIQNQFAVVQSNSPIPSSYETQSQPSVQGFNSQQILLSQGQVQPQCPPSVGHQFLIPLGSNQQQDNSSLQQQQFGQNQVTLEAQVQTSPGLSSKPQEPRQGHMANLLNKKVLKSSGGPTPLVENGPPNKVAGHSILQHGVRASAAKKRQASHQLTKSTFILEQLQKDQASVQTADRDHFSSLDDAIRRLLPYHVFQGSLPSEEEFTKVDEEFEAVAKQVLLRTKAMLNKYRWLLLEEAKRLNPSSEMVMIDRTFNQEERANLTRDKRLALMDPGEACTFLVVDSQIKYIYIFCHFCAFL</sequence>
<keyword evidence="4" id="KW-1185">Reference proteome</keyword>
<dbReference type="InterPro" id="IPR015671">
    <property type="entry name" value="GSCR1_dom"/>
</dbReference>
<proteinExistence type="predicted"/>
<feature type="domain" description="GLTSCR protein conserved" evidence="2">
    <location>
        <begin position="625"/>
        <end position="725"/>
    </location>
</feature>
<accession>A0A8C4SUI7</accession>
<reference evidence="3" key="3">
    <citation type="submission" date="2025-09" db="UniProtKB">
        <authorList>
            <consortium name="Ensembl"/>
        </authorList>
    </citation>
    <scope>IDENTIFICATION</scope>
</reference>
<feature type="region of interest" description="Disordered" evidence="1">
    <location>
        <begin position="539"/>
        <end position="558"/>
    </location>
</feature>
<feature type="compositionally biased region" description="Low complexity" evidence="1">
    <location>
        <begin position="518"/>
        <end position="532"/>
    </location>
</feature>
<reference evidence="3" key="1">
    <citation type="submission" date="2021-06" db="EMBL/GenBank/DDBJ databases">
        <authorList>
            <consortium name="Wellcome Sanger Institute Data Sharing"/>
        </authorList>
    </citation>
    <scope>NUCLEOTIDE SEQUENCE [LARGE SCALE GENOMIC DNA]</scope>
</reference>
<dbReference type="Ensembl" id="ENSECRT00000021661.1">
    <property type="protein sequence ID" value="ENSECRP00000021202.1"/>
    <property type="gene ID" value="ENSECRG00000014286.1"/>
</dbReference>
<dbReference type="Pfam" id="PF15249">
    <property type="entry name" value="GLTSCR1"/>
    <property type="match status" value="1"/>
</dbReference>
<dbReference type="GO" id="GO:0045893">
    <property type="term" value="P:positive regulation of DNA-templated transcription"/>
    <property type="evidence" value="ECO:0007669"/>
    <property type="project" value="TreeGrafter"/>
</dbReference>
<dbReference type="GO" id="GO:0016514">
    <property type="term" value="C:SWI/SNF complex"/>
    <property type="evidence" value="ECO:0007669"/>
    <property type="project" value="TreeGrafter"/>
</dbReference>
<organism evidence="3 4">
    <name type="scientific">Erpetoichthys calabaricus</name>
    <name type="common">Rope fish</name>
    <name type="synonym">Calamoichthys calabaricus</name>
    <dbReference type="NCBI Taxonomy" id="27687"/>
    <lineage>
        <taxon>Eukaryota</taxon>
        <taxon>Metazoa</taxon>
        <taxon>Chordata</taxon>
        <taxon>Craniata</taxon>
        <taxon>Vertebrata</taxon>
        <taxon>Euteleostomi</taxon>
        <taxon>Actinopterygii</taxon>
        <taxon>Polypteriformes</taxon>
        <taxon>Polypteridae</taxon>
        <taxon>Erpetoichthys</taxon>
    </lineage>
</organism>